<dbReference type="KEGG" id="scac:106083420"/>
<dbReference type="Proteomes" id="UP000095300">
    <property type="component" value="Unassembled WGS sequence"/>
</dbReference>
<organism evidence="11 12">
    <name type="scientific">Stomoxys calcitrans</name>
    <name type="common">Stable fly</name>
    <name type="synonym">Conops calcitrans</name>
    <dbReference type="NCBI Taxonomy" id="35570"/>
    <lineage>
        <taxon>Eukaryota</taxon>
        <taxon>Metazoa</taxon>
        <taxon>Ecdysozoa</taxon>
        <taxon>Arthropoda</taxon>
        <taxon>Hexapoda</taxon>
        <taxon>Insecta</taxon>
        <taxon>Pterygota</taxon>
        <taxon>Neoptera</taxon>
        <taxon>Endopterygota</taxon>
        <taxon>Diptera</taxon>
        <taxon>Brachycera</taxon>
        <taxon>Muscomorpha</taxon>
        <taxon>Muscoidea</taxon>
        <taxon>Muscidae</taxon>
        <taxon>Stomoxys</taxon>
    </lineage>
</organism>
<evidence type="ECO:0000259" key="10">
    <source>
        <dbReference type="Pfam" id="PF02872"/>
    </source>
</evidence>
<evidence type="ECO:0000256" key="6">
    <source>
        <dbReference type="ARBA" id="ARBA00022741"/>
    </source>
</evidence>
<dbReference type="Pfam" id="PF02872">
    <property type="entry name" value="5_nucleotid_C"/>
    <property type="match status" value="1"/>
</dbReference>
<gene>
    <name evidence="11" type="primary">106083420</name>
</gene>
<reference evidence="11" key="2">
    <citation type="submission" date="2020-05" db="UniProtKB">
        <authorList>
            <consortium name="EnsemblMetazoa"/>
        </authorList>
    </citation>
    <scope>IDENTIFICATION</scope>
    <source>
        <strain evidence="11">USDA</strain>
    </source>
</reference>
<keyword evidence="5 8" id="KW-0732">Signal</keyword>
<dbReference type="STRING" id="35570.A0A1I8Q5Q1"/>
<dbReference type="InterPro" id="IPR008334">
    <property type="entry name" value="5'-Nucleotdase_C"/>
</dbReference>
<comment type="catalytic activity">
    <reaction evidence="1">
        <text>a ribonucleoside 5'-phosphate + H2O = a ribonucleoside + phosphate</text>
        <dbReference type="Rhea" id="RHEA:12484"/>
        <dbReference type="ChEBI" id="CHEBI:15377"/>
        <dbReference type="ChEBI" id="CHEBI:18254"/>
        <dbReference type="ChEBI" id="CHEBI:43474"/>
        <dbReference type="ChEBI" id="CHEBI:58043"/>
        <dbReference type="EC" id="3.1.3.5"/>
    </reaction>
</comment>
<dbReference type="EnsemblMetazoa" id="SCAU014159-RC">
    <property type="protein sequence ID" value="SCAU014159-PC"/>
    <property type="gene ID" value="SCAU014159"/>
</dbReference>
<dbReference type="EnsemblMetazoa" id="SCAU014159-RA">
    <property type="protein sequence ID" value="SCAU014159-PA"/>
    <property type="gene ID" value="SCAU014159"/>
</dbReference>
<dbReference type="EnsemblMetazoa" id="SCAU014159-RB">
    <property type="protein sequence ID" value="SCAU014159-PB"/>
    <property type="gene ID" value="SCAU014159"/>
</dbReference>
<dbReference type="InterPro" id="IPR006179">
    <property type="entry name" value="5_nucleotidase/apyrase"/>
</dbReference>
<dbReference type="GO" id="GO:0005886">
    <property type="term" value="C:plasma membrane"/>
    <property type="evidence" value="ECO:0007669"/>
    <property type="project" value="TreeGrafter"/>
</dbReference>
<dbReference type="FunFam" id="3.60.21.10:FF:000020">
    <property type="entry name" value="NT5E isoform 4"/>
    <property type="match status" value="1"/>
</dbReference>
<dbReference type="InterPro" id="IPR029052">
    <property type="entry name" value="Metallo-depent_PP-like"/>
</dbReference>
<keyword evidence="4" id="KW-0479">Metal-binding</keyword>
<accession>A0A1I8Q5Q1</accession>
<feature type="chain" id="PRO_5014204420" description="5'-nucleotidase" evidence="8">
    <location>
        <begin position="24"/>
        <end position="573"/>
    </location>
</feature>
<evidence type="ECO:0000313" key="11">
    <source>
        <dbReference type="EnsemblMetazoa" id="SCAU014159-PA"/>
    </source>
</evidence>
<reference evidence="12" key="1">
    <citation type="submission" date="2015-05" db="EMBL/GenBank/DDBJ databases">
        <authorList>
            <person name="Wilson R.K."/>
            <person name="Warren W.C."/>
            <person name="Olafson P."/>
        </authorList>
    </citation>
    <scope>NUCLEOTIDE SEQUENCE [LARGE SCALE GENOMIC DNA]</scope>
    <source>
        <strain evidence="12">USDA</strain>
    </source>
</reference>
<evidence type="ECO:0000256" key="1">
    <source>
        <dbReference type="ARBA" id="ARBA00000815"/>
    </source>
</evidence>
<evidence type="ECO:0000256" key="4">
    <source>
        <dbReference type="ARBA" id="ARBA00022723"/>
    </source>
</evidence>
<feature type="domain" description="5'-Nucleotidase C-terminal" evidence="10">
    <location>
        <begin position="353"/>
        <end position="526"/>
    </location>
</feature>
<evidence type="ECO:0000256" key="8">
    <source>
        <dbReference type="RuleBase" id="RU362119"/>
    </source>
</evidence>
<dbReference type="InterPro" id="IPR006146">
    <property type="entry name" value="5'-Nucleotdase_CS"/>
</dbReference>
<dbReference type="OrthoDB" id="7722975at2759"/>
<dbReference type="GO" id="GO:0008253">
    <property type="term" value="F:5'-nucleotidase activity"/>
    <property type="evidence" value="ECO:0007669"/>
    <property type="project" value="UniProtKB-EC"/>
</dbReference>
<evidence type="ECO:0000256" key="5">
    <source>
        <dbReference type="ARBA" id="ARBA00022729"/>
    </source>
</evidence>
<feature type="signal peptide" evidence="8">
    <location>
        <begin position="1"/>
        <end position="23"/>
    </location>
</feature>
<dbReference type="PRINTS" id="PR01607">
    <property type="entry name" value="APYRASEFAMLY"/>
</dbReference>
<dbReference type="SUPFAM" id="SSF55816">
    <property type="entry name" value="5'-nucleotidase (syn. UDP-sugar hydrolase), C-terminal domain"/>
    <property type="match status" value="1"/>
</dbReference>
<keyword evidence="7 8" id="KW-0378">Hydrolase</keyword>
<keyword evidence="6 8" id="KW-0547">Nucleotide-binding</keyword>
<comment type="similarity">
    <text evidence="2 8">Belongs to the 5'-nucleotidase family.</text>
</comment>
<dbReference type="PROSITE" id="PS00786">
    <property type="entry name" value="5_NUCLEOTIDASE_2"/>
    <property type="match status" value="1"/>
</dbReference>
<dbReference type="GO" id="GO:0000166">
    <property type="term" value="F:nucleotide binding"/>
    <property type="evidence" value="ECO:0007669"/>
    <property type="project" value="UniProtKB-KW"/>
</dbReference>
<dbReference type="VEuPathDB" id="VectorBase:SCAU014159"/>
<sequence>MASRHLLLAFLGFFWFTLELAGANPLKVAESEVATEFIILHNNDIHARFEQTSASSEKCTQELAKANKCYGGIARVAHVIRKHRQDAKNGGIPTLYLNAGDTATGTPWYYLFRDDIASSFLNILKPDAVALGNHEFDGGIPGLMPFLEKVQFPIVAANLNLSMVPEMKNNKNLYSSMVLDVNGVHVGVIGYVTPDTLNKTMTKVNIFTEEIEAINKEADTLKSMGINIIIALGHSGFEKDQEIALKCKDVDLVVGGHTNTFLYNGDQPDMERIVGPYPTVVTQESGKLVPIVQAYAYTKYLGKLHVKFDQDGNLLEFAGNPIILNAEVPQEEDVLQLLDVYRPKVNELEADIVGHTKVHLEGRRSMCRNQECNMGNLITDAMVYARILEDFGGAYWTDAAIAFMQGGAIRSSIEKRSDGSVLAIDVASVMPFKNDLYVSQISGDSLLDVLEHSASMRETESKGGFLQMSGIHVTYDYNKPIGSRVAKAKILCSSCDTPSYEDLRKDHMYNVIVPYYLMNGGDGYKFVEYNGQKPHRMQIKDTAALVQYLKQHEFVYPVEEGRITIIQKRDEGS</sequence>
<protein>
    <recommendedName>
        <fullName evidence="3">5'-nucleotidase</fullName>
        <ecNumber evidence="3">3.1.3.5</ecNumber>
    </recommendedName>
</protein>
<evidence type="ECO:0000256" key="2">
    <source>
        <dbReference type="ARBA" id="ARBA00006654"/>
    </source>
</evidence>
<evidence type="ECO:0000313" key="12">
    <source>
        <dbReference type="Proteomes" id="UP000095300"/>
    </source>
</evidence>
<keyword evidence="12" id="KW-1185">Reference proteome</keyword>
<dbReference type="PANTHER" id="PTHR11575:SF24">
    <property type="entry name" value="5'-NUCLEOTIDASE"/>
    <property type="match status" value="1"/>
</dbReference>
<dbReference type="Gene3D" id="3.60.21.10">
    <property type="match status" value="1"/>
</dbReference>
<dbReference type="SUPFAM" id="SSF56300">
    <property type="entry name" value="Metallo-dependent phosphatases"/>
    <property type="match status" value="1"/>
</dbReference>
<name>A0A1I8Q5Q1_STOCA</name>
<dbReference type="GO" id="GO:0006196">
    <property type="term" value="P:AMP catabolic process"/>
    <property type="evidence" value="ECO:0007669"/>
    <property type="project" value="TreeGrafter"/>
</dbReference>
<evidence type="ECO:0000256" key="3">
    <source>
        <dbReference type="ARBA" id="ARBA00012643"/>
    </source>
</evidence>
<evidence type="ECO:0000256" key="7">
    <source>
        <dbReference type="ARBA" id="ARBA00022801"/>
    </source>
</evidence>
<dbReference type="Gene3D" id="3.90.780.10">
    <property type="entry name" value="5'-Nucleotidase, C-terminal domain"/>
    <property type="match status" value="1"/>
</dbReference>
<dbReference type="EC" id="3.1.3.5" evidence="3"/>
<dbReference type="Pfam" id="PF00149">
    <property type="entry name" value="Metallophos"/>
    <property type="match status" value="1"/>
</dbReference>
<proteinExistence type="inferred from homology"/>
<feature type="domain" description="Calcineurin-like phosphoesterase" evidence="9">
    <location>
        <begin position="39"/>
        <end position="258"/>
    </location>
</feature>
<dbReference type="PANTHER" id="PTHR11575">
    <property type="entry name" value="5'-NUCLEOTIDASE-RELATED"/>
    <property type="match status" value="1"/>
</dbReference>
<dbReference type="InterPro" id="IPR036907">
    <property type="entry name" value="5'-Nucleotdase_C_sf"/>
</dbReference>
<dbReference type="CDD" id="cd07409">
    <property type="entry name" value="MPP_CD73_N"/>
    <property type="match status" value="1"/>
</dbReference>
<dbReference type="FunFam" id="3.90.780.10:FF:000001">
    <property type="entry name" value="NT5E isoform 3"/>
    <property type="match status" value="1"/>
</dbReference>
<dbReference type="GO" id="GO:0046872">
    <property type="term" value="F:metal ion binding"/>
    <property type="evidence" value="ECO:0007669"/>
    <property type="project" value="UniProtKB-KW"/>
</dbReference>
<evidence type="ECO:0000259" key="9">
    <source>
        <dbReference type="Pfam" id="PF00149"/>
    </source>
</evidence>
<dbReference type="InterPro" id="IPR004843">
    <property type="entry name" value="Calcineurin-like_PHP"/>
</dbReference>
<dbReference type="AlphaFoldDB" id="A0A1I8Q5Q1"/>